<name>A0A1I5YSJ3_9BACI</name>
<sequence length="41" mass="4895">MESYEGWIRELDGKVIKVNPELKHILHSLCLEGNDEKEERR</sequence>
<keyword evidence="2" id="KW-1185">Reference proteome</keyword>
<dbReference type="RefSeq" id="WP_268801477.1">
    <property type="nucleotide sequence ID" value="NZ_FOXX01000003.1"/>
</dbReference>
<reference evidence="1 2" key="1">
    <citation type="submission" date="2016-10" db="EMBL/GenBank/DDBJ databases">
        <authorList>
            <person name="Varghese N."/>
            <person name="Submissions S."/>
        </authorList>
    </citation>
    <scope>NUCLEOTIDE SEQUENCE [LARGE SCALE GENOMIC DNA]</scope>
    <source>
        <strain evidence="1 2">DSM 13796</strain>
    </source>
</reference>
<gene>
    <name evidence="1" type="ORF">SAMN02745910_01534</name>
</gene>
<dbReference type="GeneID" id="93713988"/>
<dbReference type="Proteomes" id="UP000182762">
    <property type="component" value="Unassembled WGS sequence"/>
</dbReference>
<dbReference type="EMBL" id="FOXX01000003">
    <property type="protein sequence ID" value="SFQ47179.1"/>
    <property type="molecule type" value="Genomic_DNA"/>
</dbReference>
<proteinExistence type="predicted"/>
<accession>A0A1I5YSJ3</accession>
<protein>
    <submittedName>
        <fullName evidence="1">Uncharacterized protein</fullName>
    </submittedName>
</protein>
<evidence type="ECO:0000313" key="2">
    <source>
        <dbReference type="Proteomes" id="UP000182762"/>
    </source>
</evidence>
<comment type="caution">
    <text evidence="1">The sequence shown here is derived from an EMBL/GenBank/DDBJ whole genome shotgun (WGS) entry which is preliminary data.</text>
</comment>
<evidence type="ECO:0000313" key="1">
    <source>
        <dbReference type="EMBL" id="SFQ47179.1"/>
    </source>
</evidence>
<organism evidence="1 2">
    <name type="scientific">Priestia endophytica DSM 13796</name>
    <dbReference type="NCBI Taxonomy" id="1121089"/>
    <lineage>
        <taxon>Bacteria</taxon>
        <taxon>Bacillati</taxon>
        <taxon>Bacillota</taxon>
        <taxon>Bacilli</taxon>
        <taxon>Bacillales</taxon>
        <taxon>Bacillaceae</taxon>
        <taxon>Priestia</taxon>
    </lineage>
</organism>